<dbReference type="Gene3D" id="3.40.920.10">
    <property type="entry name" value="Pyruvate-ferredoxin oxidoreductase, PFOR, domain III"/>
    <property type="match status" value="1"/>
</dbReference>
<accession>A0A2M6XE99</accession>
<dbReference type="PANTHER" id="PTHR32154">
    <property type="entry name" value="PYRUVATE-FLAVODOXIN OXIDOREDUCTASE-RELATED"/>
    <property type="match status" value="1"/>
</dbReference>
<organism evidence="4 5">
    <name type="scientific">Candidatus Shapirobacteria bacterium CG08_land_8_20_14_0_20_39_18</name>
    <dbReference type="NCBI Taxonomy" id="1974883"/>
    <lineage>
        <taxon>Bacteria</taxon>
        <taxon>Candidatus Shapironibacteriota</taxon>
    </lineage>
</organism>
<reference evidence="5" key="1">
    <citation type="submission" date="2017-09" db="EMBL/GenBank/DDBJ databases">
        <title>Depth-based differentiation of microbial function through sediment-hosted aquifers and enrichment of novel symbionts in the deep terrestrial subsurface.</title>
        <authorList>
            <person name="Probst A.J."/>
            <person name="Ladd B."/>
            <person name="Jarett J.K."/>
            <person name="Geller-Mcgrath D.E."/>
            <person name="Sieber C.M.K."/>
            <person name="Emerson J.B."/>
            <person name="Anantharaman K."/>
            <person name="Thomas B.C."/>
            <person name="Malmstrom R."/>
            <person name="Stieglmeier M."/>
            <person name="Klingl A."/>
            <person name="Woyke T."/>
            <person name="Ryan C.M."/>
            <person name="Banfield J.F."/>
        </authorList>
    </citation>
    <scope>NUCLEOTIDE SEQUENCE [LARGE SCALE GENOMIC DNA]</scope>
</reference>
<dbReference type="InterPro" id="IPR009014">
    <property type="entry name" value="Transketo_C/PFOR_II"/>
</dbReference>
<dbReference type="FunFam" id="3.40.50.970:FF:000022">
    <property type="entry name" value="2-oxoglutarate ferredoxin oxidoreductase alpha subunit"/>
    <property type="match status" value="1"/>
</dbReference>
<protein>
    <submittedName>
        <fullName evidence="4">2-oxoacid:acceptor oxidoreductase subunit alpha</fullName>
    </submittedName>
</protein>
<dbReference type="InterPro" id="IPR050722">
    <property type="entry name" value="Pyruvate:ferred/Flavod_OxRd"/>
</dbReference>
<dbReference type="InterPro" id="IPR029061">
    <property type="entry name" value="THDP-binding"/>
</dbReference>
<dbReference type="Pfam" id="PF01558">
    <property type="entry name" value="POR"/>
    <property type="match status" value="1"/>
</dbReference>
<dbReference type="Pfam" id="PF01855">
    <property type="entry name" value="POR_N"/>
    <property type="match status" value="1"/>
</dbReference>
<dbReference type="Proteomes" id="UP000228996">
    <property type="component" value="Unassembled WGS sequence"/>
</dbReference>
<evidence type="ECO:0000313" key="4">
    <source>
        <dbReference type="EMBL" id="PIU03976.1"/>
    </source>
</evidence>
<evidence type="ECO:0000259" key="2">
    <source>
        <dbReference type="Pfam" id="PF01558"/>
    </source>
</evidence>
<sequence>MNKKFLWKIGGEAGFGIMTVGLNFSKIAAHSGYHIFDYTEYPSLIRGGHNTYEVLVSPDIVGASKKTIDLLVCLNKDTFELDKERLARDSMVIYDGDEFAPEGNYQLISLPLRAILKEEEAKEIMLNNIALGASLALMDWDLKYLEEIFIEAFSKKGNDIVEVNKKVARRGFDYIKKNYSELIVKDFPIRQAETKVVLTGNESFSLGSIAADCGLYCAYPMTPASSVQTVLANYAEKTGMVVRHSEDEIAVINTAIGSSWAGVRSAVGTSGGGFALMVEGISLAGMLETPLVIFLSQRPAPATGMPTWTEQGDLLFAVNAGHGDFPKIVLAPGDVQEMFELTVKAFDLADIYQTPVIVLSDKFLSESHQSLDLQKISDFSKNYKPNRGKIVAQVQGQTYQRYQVTDDGISPMLIPGAKGIFYQSNSYEHLENGYTTEAADERIKQADKRNRKLETYLKKDFQKPEIYGDFNKSEIVFISWGSNKGPILEAMKELENASLIHFTHVYPLDQGILIPFFPEGKRYILVENNQTGQFGRLLRGETGIEIKEKLLKYDGRSFWPEEIIKYVKPRRI</sequence>
<name>A0A2M6XE99_9BACT</name>
<dbReference type="AlphaFoldDB" id="A0A2M6XE99"/>
<keyword evidence="1" id="KW-0560">Oxidoreductase</keyword>
<evidence type="ECO:0000259" key="3">
    <source>
        <dbReference type="Pfam" id="PF01855"/>
    </source>
</evidence>
<dbReference type="SUPFAM" id="SSF52922">
    <property type="entry name" value="TK C-terminal domain-like"/>
    <property type="match status" value="1"/>
</dbReference>
<dbReference type="InterPro" id="IPR002869">
    <property type="entry name" value="Pyrv_flavodox_OxRed_cen"/>
</dbReference>
<dbReference type="GO" id="GO:0006979">
    <property type="term" value="P:response to oxidative stress"/>
    <property type="evidence" value="ECO:0007669"/>
    <property type="project" value="TreeGrafter"/>
</dbReference>
<evidence type="ECO:0000256" key="1">
    <source>
        <dbReference type="ARBA" id="ARBA00023002"/>
    </source>
</evidence>
<dbReference type="SUPFAM" id="SSF52518">
    <property type="entry name" value="Thiamin diphosphate-binding fold (THDP-binding)"/>
    <property type="match status" value="1"/>
</dbReference>
<proteinExistence type="predicted"/>
<dbReference type="GO" id="GO:0016903">
    <property type="term" value="F:oxidoreductase activity, acting on the aldehyde or oxo group of donors"/>
    <property type="evidence" value="ECO:0007669"/>
    <property type="project" value="InterPro"/>
</dbReference>
<dbReference type="NCBIfam" id="TIGR03710">
    <property type="entry name" value="OAFO_sf"/>
    <property type="match status" value="1"/>
</dbReference>
<dbReference type="Gene3D" id="3.40.50.970">
    <property type="match status" value="1"/>
</dbReference>
<dbReference type="InterPro" id="IPR019752">
    <property type="entry name" value="Pyrv/ketoisovalerate_OxRed_cat"/>
</dbReference>
<comment type="caution">
    <text evidence="4">The sequence shown here is derived from an EMBL/GenBank/DDBJ whole genome shotgun (WGS) entry which is preliminary data.</text>
</comment>
<dbReference type="SUPFAM" id="SSF53323">
    <property type="entry name" value="Pyruvate-ferredoxin oxidoreductase, PFOR, domain III"/>
    <property type="match status" value="1"/>
</dbReference>
<gene>
    <name evidence="4" type="ORF">COT44_00420</name>
</gene>
<dbReference type="InterPro" id="IPR002880">
    <property type="entry name" value="Pyrv_Fd/Flavodoxin_OxRdtase_N"/>
</dbReference>
<dbReference type="PANTHER" id="PTHR32154:SF20">
    <property type="entry name" value="2-OXOGLUTARATE OXIDOREDUCTASE SUBUNIT KORA"/>
    <property type="match status" value="1"/>
</dbReference>
<dbReference type="EMBL" id="PEYO01000002">
    <property type="protein sequence ID" value="PIU03976.1"/>
    <property type="molecule type" value="Genomic_DNA"/>
</dbReference>
<feature type="domain" description="Pyruvate flavodoxin/ferredoxin oxidoreductase pyrimidine binding" evidence="3">
    <location>
        <begin position="207"/>
        <end position="446"/>
    </location>
</feature>
<feature type="domain" description="Pyruvate/ketoisovalerate oxidoreductase catalytic" evidence="2">
    <location>
        <begin position="14"/>
        <end position="173"/>
    </location>
</feature>
<dbReference type="CDD" id="cd07034">
    <property type="entry name" value="TPP_PYR_PFOR_IOR-alpha_like"/>
    <property type="match status" value="1"/>
</dbReference>
<dbReference type="InterPro" id="IPR022367">
    <property type="entry name" value="2-oxoacid/accept_OxRdtase_asu"/>
</dbReference>
<evidence type="ECO:0000313" key="5">
    <source>
        <dbReference type="Proteomes" id="UP000228996"/>
    </source>
</evidence>
<dbReference type="Gene3D" id="3.40.50.920">
    <property type="match status" value="1"/>
</dbReference>